<dbReference type="EMBL" id="QGKV02000299">
    <property type="protein sequence ID" value="KAF3596161.1"/>
    <property type="molecule type" value="Genomic_DNA"/>
</dbReference>
<name>A0ABQ7EH18_BRACR</name>
<evidence type="ECO:0000313" key="3">
    <source>
        <dbReference type="Proteomes" id="UP000266723"/>
    </source>
</evidence>
<sequence>MIGGAQAPGKTLRRALTTPPNHHYHIPSRMVSPRKARSHRSQSQLYGVK</sequence>
<feature type="compositionally biased region" description="Basic residues" evidence="1">
    <location>
        <begin position="22"/>
        <end position="40"/>
    </location>
</feature>
<evidence type="ECO:0000256" key="1">
    <source>
        <dbReference type="SAM" id="MobiDB-lite"/>
    </source>
</evidence>
<evidence type="ECO:0000313" key="2">
    <source>
        <dbReference type="EMBL" id="KAF3596161.1"/>
    </source>
</evidence>
<proteinExistence type="predicted"/>
<organism evidence="2 3">
    <name type="scientific">Brassica cretica</name>
    <name type="common">Mustard</name>
    <dbReference type="NCBI Taxonomy" id="69181"/>
    <lineage>
        <taxon>Eukaryota</taxon>
        <taxon>Viridiplantae</taxon>
        <taxon>Streptophyta</taxon>
        <taxon>Embryophyta</taxon>
        <taxon>Tracheophyta</taxon>
        <taxon>Spermatophyta</taxon>
        <taxon>Magnoliopsida</taxon>
        <taxon>eudicotyledons</taxon>
        <taxon>Gunneridae</taxon>
        <taxon>Pentapetalae</taxon>
        <taxon>rosids</taxon>
        <taxon>malvids</taxon>
        <taxon>Brassicales</taxon>
        <taxon>Brassicaceae</taxon>
        <taxon>Brassiceae</taxon>
        <taxon>Brassica</taxon>
    </lineage>
</organism>
<protein>
    <submittedName>
        <fullName evidence="2">Uncharacterized protein</fullName>
    </submittedName>
</protein>
<reference evidence="2 3" key="1">
    <citation type="journal article" date="2020" name="BMC Genomics">
        <title>Intraspecific diversification of the crop wild relative Brassica cretica Lam. using demographic model selection.</title>
        <authorList>
            <person name="Kioukis A."/>
            <person name="Michalopoulou V.A."/>
            <person name="Briers L."/>
            <person name="Pirintsos S."/>
            <person name="Studholme D.J."/>
            <person name="Pavlidis P."/>
            <person name="Sarris P.F."/>
        </authorList>
    </citation>
    <scope>NUCLEOTIDE SEQUENCE [LARGE SCALE GENOMIC DNA]</scope>
    <source>
        <strain evidence="3">cv. PFS-1207/04</strain>
    </source>
</reference>
<comment type="caution">
    <text evidence="2">The sequence shown here is derived from an EMBL/GenBank/DDBJ whole genome shotgun (WGS) entry which is preliminary data.</text>
</comment>
<accession>A0ABQ7EH18</accession>
<feature type="region of interest" description="Disordered" evidence="1">
    <location>
        <begin position="1"/>
        <end position="49"/>
    </location>
</feature>
<dbReference type="Proteomes" id="UP000266723">
    <property type="component" value="Unassembled WGS sequence"/>
</dbReference>
<gene>
    <name evidence="2" type="ORF">DY000_02026627</name>
</gene>
<keyword evidence="3" id="KW-1185">Reference proteome</keyword>